<evidence type="ECO:0000256" key="1">
    <source>
        <dbReference type="ARBA" id="ARBA00004613"/>
    </source>
</evidence>
<dbReference type="PANTHER" id="PTHR34216:SF3">
    <property type="entry name" value="POLY-BETA-1,6-N-ACETYL-D-GLUCOSAMINE N-DEACETYLASE"/>
    <property type="match status" value="1"/>
</dbReference>
<dbReference type="InterPro" id="IPR002509">
    <property type="entry name" value="NODB_dom"/>
</dbReference>
<dbReference type="AlphaFoldDB" id="A0A316E4A3"/>
<dbReference type="SUPFAM" id="SSF88713">
    <property type="entry name" value="Glycoside hydrolase/deacetylase"/>
    <property type="match status" value="1"/>
</dbReference>
<dbReference type="GO" id="GO:0016810">
    <property type="term" value="F:hydrolase activity, acting on carbon-nitrogen (but not peptide) bonds"/>
    <property type="evidence" value="ECO:0007669"/>
    <property type="project" value="InterPro"/>
</dbReference>
<protein>
    <submittedName>
        <fullName evidence="4">Peptidoglycan/xylan/chitin deacetylase (PgdA/CDA1 family)</fullName>
    </submittedName>
</protein>
<evidence type="ECO:0000256" key="2">
    <source>
        <dbReference type="ARBA" id="ARBA00022729"/>
    </source>
</evidence>
<dbReference type="PROSITE" id="PS51677">
    <property type="entry name" value="NODB"/>
    <property type="match status" value="1"/>
</dbReference>
<sequence>MPKLPVLMYHSVSANLEESQGLTIAVSKLEEQFAFLKENGYQSLHFKDFQDIKGLADFPKKAVIITFDDVYVNQLEMAYPLLKKYGLKACFYVPFKYVNGVDSWNTDEEKIMSVEQLQILDSEVVELGLHSFSHNKYDEMTLEDIQIDFDLCKKFIVENHLEVHNTLAYPYGKYPRKGEEKQTFINLLHKNQIAYGLRIGNRVNTFPFKNNYEIQRLDIKGEDSLATFKRKLKFGKLFF</sequence>
<dbReference type="RefSeq" id="WP_170109852.1">
    <property type="nucleotide sequence ID" value="NZ_QGGP01000007.1"/>
</dbReference>
<dbReference type="Proteomes" id="UP000245430">
    <property type="component" value="Unassembled WGS sequence"/>
</dbReference>
<name>A0A316E4A3_9FLAO</name>
<evidence type="ECO:0000313" key="4">
    <source>
        <dbReference type="EMBL" id="PWK17720.1"/>
    </source>
</evidence>
<dbReference type="InterPro" id="IPR051398">
    <property type="entry name" value="Polysacch_Deacetylase"/>
</dbReference>
<proteinExistence type="predicted"/>
<dbReference type="GO" id="GO:0005975">
    <property type="term" value="P:carbohydrate metabolic process"/>
    <property type="evidence" value="ECO:0007669"/>
    <property type="project" value="InterPro"/>
</dbReference>
<dbReference type="GO" id="GO:0005576">
    <property type="term" value="C:extracellular region"/>
    <property type="evidence" value="ECO:0007669"/>
    <property type="project" value="UniProtKB-SubCell"/>
</dbReference>
<feature type="domain" description="NodB homology" evidence="3">
    <location>
        <begin position="61"/>
        <end position="239"/>
    </location>
</feature>
<dbReference type="CDD" id="cd10918">
    <property type="entry name" value="CE4_NodB_like_5s_6s"/>
    <property type="match status" value="1"/>
</dbReference>
<keyword evidence="5" id="KW-1185">Reference proteome</keyword>
<dbReference type="PANTHER" id="PTHR34216">
    <property type="match status" value="1"/>
</dbReference>
<accession>A0A316E4A3</accession>
<comment type="caution">
    <text evidence="4">The sequence shown here is derived from an EMBL/GenBank/DDBJ whole genome shotgun (WGS) entry which is preliminary data.</text>
</comment>
<organism evidence="4 5">
    <name type="scientific">Xanthomarina spongicola</name>
    <dbReference type="NCBI Taxonomy" id="570520"/>
    <lineage>
        <taxon>Bacteria</taxon>
        <taxon>Pseudomonadati</taxon>
        <taxon>Bacteroidota</taxon>
        <taxon>Flavobacteriia</taxon>
        <taxon>Flavobacteriales</taxon>
        <taxon>Flavobacteriaceae</taxon>
        <taxon>Xanthomarina</taxon>
    </lineage>
</organism>
<dbReference type="Gene3D" id="3.20.20.370">
    <property type="entry name" value="Glycoside hydrolase/deacetylase"/>
    <property type="match status" value="1"/>
</dbReference>
<dbReference type="EMBL" id="QGGP01000007">
    <property type="protein sequence ID" value="PWK17720.1"/>
    <property type="molecule type" value="Genomic_DNA"/>
</dbReference>
<evidence type="ECO:0000259" key="3">
    <source>
        <dbReference type="PROSITE" id="PS51677"/>
    </source>
</evidence>
<reference evidence="4 5" key="1">
    <citation type="submission" date="2018-05" db="EMBL/GenBank/DDBJ databases">
        <title>Genomic Encyclopedia of Archaeal and Bacterial Type Strains, Phase II (KMG-II): from individual species to whole genera.</title>
        <authorList>
            <person name="Goeker M."/>
        </authorList>
    </citation>
    <scope>NUCLEOTIDE SEQUENCE [LARGE SCALE GENOMIC DNA]</scope>
    <source>
        <strain evidence="4 5">DSM 22637</strain>
    </source>
</reference>
<dbReference type="InterPro" id="IPR011330">
    <property type="entry name" value="Glyco_hydro/deAcase_b/a-brl"/>
</dbReference>
<comment type="subcellular location">
    <subcellularLocation>
        <location evidence="1">Secreted</location>
    </subcellularLocation>
</comment>
<evidence type="ECO:0000313" key="5">
    <source>
        <dbReference type="Proteomes" id="UP000245430"/>
    </source>
</evidence>
<dbReference type="Pfam" id="PF01522">
    <property type="entry name" value="Polysacc_deac_1"/>
    <property type="match status" value="1"/>
</dbReference>
<keyword evidence="2" id="KW-0732">Signal</keyword>
<gene>
    <name evidence="4" type="ORF">LX78_02511</name>
</gene>